<dbReference type="Proteomes" id="UP001596432">
    <property type="component" value="Unassembled WGS sequence"/>
</dbReference>
<feature type="transmembrane region" description="Helical" evidence="1">
    <location>
        <begin position="158"/>
        <end position="175"/>
    </location>
</feature>
<sequence>MSDPPEWIEERVSRDLNNKLTQQHVVETMLEADRPFFSIRQIQARVKPDVGKGTVRNRLNELQEIDVVATETYPESITLYYVDHPESDWPLSPAGRRALTNESPLDRLSLRGFLSLRDTAGIRSLVLAGFQLSLVLLALGAVALVLGVDLGTSSDSRLIAAAFDLFAVSLLLSLLERAARWVRNNGWTPGGDR</sequence>
<dbReference type="EMBL" id="JBHTAS010000001">
    <property type="protein sequence ID" value="MFC7141005.1"/>
    <property type="molecule type" value="Genomic_DNA"/>
</dbReference>
<dbReference type="GeneID" id="78821312"/>
<evidence type="ECO:0008006" key="4">
    <source>
        <dbReference type="Google" id="ProtNLM"/>
    </source>
</evidence>
<reference evidence="2 3" key="1">
    <citation type="journal article" date="2019" name="Int. J. Syst. Evol. Microbiol.">
        <title>The Global Catalogue of Microorganisms (GCM) 10K type strain sequencing project: providing services to taxonomists for standard genome sequencing and annotation.</title>
        <authorList>
            <consortium name="The Broad Institute Genomics Platform"/>
            <consortium name="The Broad Institute Genome Sequencing Center for Infectious Disease"/>
            <person name="Wu L."/>
            <person name="Ma J."/>
        </authorList>
    </citation>
    <scope>NUCLEOTIDE SEQUENCE [LARGE SCALE GENOMIC DNA]</scope>
    <source>
        <strain evidence="2 3">XZYJT29</strain>
    </source>
</reference>
<name>A0ABD5Y5I2_9EURY</name>
<evidence type="ECO:0000256" key="1">
    <source>
        <dbReference type="SAM" id="Phobius"/>
    </source>
</evidence>
<keyword evidence="1" id="KW-0812">Transmembrane</keyword>
<dbReference type="AlphaFoldDB" id="A0ABD5Y5I2"/>
<keyword evidence="1" id="KW-1133">Transmembrane helix</keyword>
<dbReference type="RefSeq" id="WP_274322098.1">
    <property type="nucleotide sequence ID" value="NZ_CP118158.1"/>
</dbReference>
<comment type="caution">
    <text evidence="2">The sequence shown here is derived from an EMBL/GenBank/DDBJ whole genome shotgun (WGS) entry which is preliminary data.</text>
</comment>
<keyword evidence="1" id="KW-0472">Membrane</keyword>
<protein>
    <recommendedName>
        <fullName evidence="4">Helix-turn-helix domain-containing protein</fullName>
    </recommendedName>
</protein>
<accession>A0ABD5Y5I2</accession>
<keyword evidence="3" id="KW-1185">Reference proteome</keyword>
<organism evidence="2 3">
    <name type="scientific">Halosimplex aquaticum</name>
    <dbReference type="NCBI Taxonomy" id="3026162"/>
    <lineage>
        <taxon>Archaea</taxon>
        <taxon>Methanobacteriati</taxon>
        <taxon>Methanobacteriota</taxon>
        <taxon>Stenosarchaea group</taxon>
        <taxon>Halobacteria</taxon>
        <taxon>Halobacteriales</taxon>
        <taxon>Haloarculaceae</taxon>
        <taxon>Halosimplex</taxon>
    </lineage>
</organism>
<evidence type="ECO:0000313" key="2">
    <source>
        <dbReference type="EMBL" id="MFC7141005.1"/>
    </source>
</evidence>
<feature type="transmembrane region" description="Helical" evidence="1">
    <location>
        <begin position="125"/>
        <end position="146"/>
    </location>
</feature>
<evidence type="ECO:0000313" key="3">
    <source>
        <dbReference type="Proteomes" id="UP001596432"/>
    </source>
</evidence>
<gene>
    <name evidence="2" type="ORF">ACFQMA_14365</name>
</gene>
<proteinExistence type="predicted"/>